<dbReference type="EMBL" id="JAQIZT010000011">
    <property type="protein sequence ID" value="KAJ6978458.1"/>
    <property type="molecule type" value="Genomic_DNA"/>
</dbReference>
<dbReference type="Proteomes" id="UP001164929">
    <property type="component" value="Chromosome 11"/>
</dbReference>
<gene>
    <name evidence="3" type="ORF">NC653_026765</name>
</gene>
<proteinExistence type="predicted"/>
<organism evidence="3 4">
    <name type="scientific">Populus alba x Populus x berolinensis</name>
    <dbReference type="NCBI Taxonomy" id="444605"/>
    <lineage>
        <taxon>Eukaryota</taxon>
        <taxon>Viridiplantae</taxon>
        <taxon>Streptophyta</taxon>
        <taxon>Embryophyta</taxon>
        <taxon>Tracheophyta</taxon>
        <taxon>Spermatophyta</taxon>
        <taxon>Magnoliopsida</taxon>
        <taxon>eudicotyledons</taxon>
        <taxon>Gunneridae</taxon>
        <taxon>Pentapetalae</taxon>
        <taxon>rosids</taxon>
        <taxon>fabids</taxon>
        <taxon>Malpighiales</taxon>
        <taxon>Salicaceae</taxon>
        <taxon>Saliceae</taxon>
        <taxon>Populus</taxon>
    </lineage>
</organism>
<accession>A0AAD6Q628</accession>
<feature type="region of interest" description="Disordered" evidence="1">
    <location>
        <begin position="456"/>
        <end position="485"/>
    </location>
</feature>
<dbReference type="PANTHER" id="PTHR33710:SF71">
    <property type="entry name" value="ENDONUCLEASE_EXONUCLEASE_PHOSPHATASE DOMAIN-CONTAINING PROTEIN"/>
    <property type="match status" value="1"/>
</dbReference>
<dbReference type="Gene3D" id="3.60.10.10">
    <property type="entry name" value="Endonuclease/exonuclease/phosphatase"/>
    <property type="match status" value="1"/>
</dbReference>
<dbReference type="GO" id="GO:0003824">
    <property type="term" value="F:catalytic activity"/>
    <property type="evidence" value="ECO:0007669"/>
    <property type="project" value="InterPro"/>
</dbReference>
<feature type="compositionally biased region" description="Basic and acidic residues" evidence="1">
    <location>
        <begin position="462"/>
        <end position="485"/>
    </location>
</feature>
<dbReference type="PANTHER" id="PTHR33710">
    <property type="entry name" value="BNAC02G09200D PROTEIN"/>
    <property type="match status" value="1"/>
</dbReference>
<dbReference type="AlphaFoldDB" id="A0AAD6Q628"/>
<dbReference type="InterPro" id="IPR005135">
    <property type="entry name" value="Endo/exonuclease/phosphatase"/>
</dbReference>
<protein>
    <recommendedName>
        <fullName evidence="2">Endonuclease/exonuclease/phosphatase domain-containing protein</fullName>
    </recommendedName>
</protein>
<dbReference type="InterPro" id="IPR036691">
    <property type="entry name" value="Endo/exonu/phosph_ase_sf"/>
</dbReference>
<evidence type="ECO:0000259" key="2">
    <source>
        <dbReference type="Pfam" id="PF03372"/>
    </source>
</evidence>
<evidence type="ECO:0000256" key="1">
    <source>
        <dbReference type="SAM" id="MobiDB-lite"/>
    </source>
</evidence>
<feature type="domain" description="Endonuclease/exonuclease/phosphatase" evidence="2">
    <location>
        <begin position="5"/>
        <end position="230"/>
    </location>
</feature>
<comment type="caution">
    <text evidence="3">The sequence shown here is derived from an EMBL/GenBank/DDBJ whole genome shotgun (WGS) entry which is preliminary data.</text>
</comment>
<evidence type="ECO:0000313" key="3">
    <source>
        <dbReference type="EMBL" id="KAJ6978458.1"/>
    </source>
</evidence>
<keyword evidence="4" id="KW-1185">Reference proteome</keyword>
<sequence length="607" mass="69060">MFIVGSWNIWGLNGLHKQKTVHAWTQKHKLDIFGLLETKVDAANLAALQPNLAPPHWKFHSNIASSPTCRILVGWNAQKLNLTCLHTASQWLTCEATNHSTPTPIRITFIYGHNTPAERHTLWNYISHESSQNSNIPWIVMGDFNAILSAADRTGGDSNWPRHQDDFASCMSQAELLQAPSTGLKFTWHNGQHGCNTIQKKLDWVFGNPSLFSTWPATQATFQPRNVSDHSAMILSLHSLTHHQHSPFKFLNIWADRIDFLPTVTSSWQVPVHGNPMYQFTTKLRRLKSTLRQFHFQHTSSITDRVSKAKTEWETTQVHLDNHPTSATAMATERSLASTYLQLCKDEESYYKQKSRVQWLQLGDRNTTFFHKSLLHRQVRNRIHNLQDEEGNIVHDQQGIGKMASTYFEKLLSTPQPMLTEDITSFFPNSITEESKVAALMAITDEDIRAALFSIPDTKAPGPDEREARERLERKDTKGRCSDSHISGDHRWIKPGFGYETPQELSESPADFSLFYRWIKPIFCLLKISGKILPGTVTAAGIFLPFPPLDQAEFWICDASGWDTHSERWRLEIKPPTTISTCSTEGRQSQVSFSKIDICGDRTVETC</sequence>
<dbReference type="Pfam" id="PF03372">
    <property type="entry name" value="Exo_endo_phos"/>
    <property type="match status" value="1"/>
</dbReference>
<dbReference type="SUPFAM" id="SSF56219">
    <property type="entry name" value="DNase I-like"/>
    <property type="match status" value="1"/>
</dbReference>
<name>A0AAD6Q628_9ROSI</name>
<evidence type="ECO:0000313" key="4">
    <source>
        <dbReference type="Proteomes" id="UP001164929"/>
    </source>
</evidence>
<reference evidence="3" key="1">
    <citation type="journal article" date="2023" name="Mol. Ecol. Resour.">
        <title>Chromosome-level genome assembly of a triploid poplar Populus alba 'Berolinensis'.</title>
        <authorList>
            <person name="Chen S."/>
            <person name="Yu Y."/>
            <person name="Wang X."/>
            <person name="Wang S."/>
            <person name="Zhang T."/>
            <person name="Zhou Y."/>
            <person name="He R."/>
            <person name="Meng N."/>
            <person name="Wang Y."/>
            <person name="Liu W."/>
            <person name="Liu Z."/>
            <person name="Liu J."/>
            <person name="Guo Q."/>
            <person name="Huang H."/>
            <person name="Sederoff R.R."/>
            <person name="Wang G."/>
            <person name="Qu G."/>
            <person name="Chen S."/>
        </authorList>
    </citation>
    <scope>NUCLEOTIDE SEQUENCE</scope>
    <source>
        <strain evidence="3">SC-2020</strain>
    </source>
</reference>